<protein>
    <recommendedName>
        <fullName evidence="4">Clumping factor B</fullName>
    </recommendedName>
</protein>
<dbReference type="Proteomes" id="UP000005038">
    <property type="component" value="Unassembled WGS sequence"/>
</dbReference>
<dbReference type="PANTHER" id="PTHR38441">
    <property type="entry name" value="INTEGRAL MEMBRANE PROTEIN-RELATED"/>
    <property type="match status" value="1"/>
</dbReference>
<proteinExistence type="predicted"/>
<feature type="transmembrane region" description="Helical" evidence="1">
    <location>
        <begin position="101"/>
        <end position="123"/>
    </location>
</feature>
<keyword evidence="1" id="KW-0812">Transmembrane</keyword>
<evidence type="ECO:0000313" key="3">
    <source>
        <dbReference type="Proteomes" id="UP000005038"/>
    </source>
</evidence>
<evidence type="ECO:0000313" key="2">
    <source>
        <dbReference type="EMBL" id="GAB35657.1"/>
    </source>
</evidence>
<dbReference type="PANTHER" id="PTHR38441:SF1">
    <property type="entry name" value="MEMBRANE PROTEIN"/>
    <property type="match status" value="1"/>
</dbReference>
<reference evidence="2" key="1">
    <citation type="submission" date="2012-02" db="EMBL/GenBank/DDBJ databases">
        <title>Whole genome shotgun sequence of Gordonia otitidis NBRC 100426.</title>
        <authorList>
            <person name="Yoshida I."/>
            <person name="Hosoyama A."/>
            <person name="Tsuchikane K."/>
            <person name="Katsumata H."/>
            <person name="Yamazaki S."/>
            <person name="Fujita N."/>
        </authorList>
    </citation>
    <scope>NUCLEOTIDE SEQUENCE [LARGE SCALE GENOMIC DNA]</scope>
    <source>
        <strain evidence="2">NBRC 100426</strain>
    </source>
</reference>
<dbReference type="STRING" id="1108044.GOOTI_175_00110"/>
<keyword evidence="3" id="KW-1185">Reference proteome</keyword>
<keyword evidence="1" id="KW-1133">Transmembrane helix</keyword>
<accession>H5TQ99</accession>
<evidence type="ECO:0008006" key="4">
    <source>
        <dbReference type="Google" id="ProtNLM"/>
    </source>
</evidence>
<dbReference type="Pfam" id="PF04341">
    <property type="entry name" value="DUF485"/>
    <property type="match status" value="1"/>
</dbReference>
<comment type="caution">
    <text evidence="2">The sequence shown here is derived from an EMBL/GenBank/DDBJ whole genome shotgun (WGS) entry which is preliminary data.</text>
</comment>
<dbReference type="EMBL" id="BAFB01000175">
    <property type="protein sequence ID" value="GAB35657.1"/>
    <property type="molecule type" value="Genomic_DNA"/>
</dbReference>
<sequence length="152" mass="17190">MIHDTPLRVIYLSFMVTGYPHHTNSFGGTVSTTERVPQAQNAPTGEQFLEMQHSEQFQDLRRTLRRFVFPMAAFFLVWYGIYVALGAFAHDFMATPVWGNINVGLVLGLLQFVSTFVITGAYVRFANRELDPRAAALRAEMDTEVANEEVAR</sequence>
<name>H5TQ99_GORO1</name>
<dbReference type="InterPro" id="IPR007436">
    <property type="entry name" value="DUF485"/>
</dbReference>
<gene>
    <name evidence="2" type="ORF">GOOTI_175_00110</name>
</gene>
<evidence type="ECO:0000256" key="1">
    <source>
        <dbReference type="SAM" id="Phobius"/>
    </source>
</evidence>
<dbReference type="AlphaFoldDB" id="H5TQ99"/>
<feature type="transmembrane region" description="Helical" evidence="1">
    <location>
        <begin position="67"/>
        <end position="89"/>
    </location>
</feature>
<organism evidence="2 3">
    <name type="scientific">Gordonia otitidis (strain DSM 44809 / CCUG 52243 / JCM 12355 / NBRC 100426 / IFM 10032)</name>
    <dbReference type="NCBI Taxonomy" id="1108044"/>
    <lineage>
        <taxon>Bacteria</taxon>
        <taxon>Bacillati</taxon>
        <taxon>Actinomycetota</taxon>
        <taxon>Actinomycetes</taxon>
        <taxon>Mycobacteriales</taxon>
        <taxon>Gordoniaceae</taxon>
        <taxon>Gordonia</taxon>
    </lineage>
</organism>
<keyword evidence="1" id="KW-0472">Membrane</keyword>